<dbReference type="GO" id="GO:0044528">
    <property type="term" value="P:regulation of mitochondrial mRNA stability"/>
    <property type="evidence" value="ECO:0007669"/>
    <property type="project" value="TreeGrafter"/>
</dbReference>
<gene>
    <name evidence="2" type="ORF">BdWA1_002341</name>
</gene>
<comment type="caution">
    <text evidence="2">The sequence shown here is derived from an EMBL/GenBank/DDBJ whole genome shotgun (WGS) entry which is preliminary data.</text>
</comment>
<dbReference type="GO" id="GO:0035770">
    <property type="term" value="C:ribonucleoprotein granule"/>
    <property type="evidence" value="ECO:0007669"/>
    <property type="project" value="TreeGrafter"/>
</dbReference>
<dbReference type="Pfam" id="PF26188">
    <property type="entry name" value="RESC6"/>
    <property type="match status" value="1"/>
</dbReference>
<dbReference type="PANTHER" id="PTHR21228:SF40">
    <property type="entry name" value="LD45607P"/>
    <property type="match status" value="1"/>
</dbReference>
<proteinExistence type="predicted"/>
<dbReference type="GeneID" id="94336639"/>
<keyword evidence="3" id="KW-1185">Reference proteome</keyword>
<dbReference type="EMBL" id="JALLKP010000003">
    <property type="protein sequence ID" value="KAK2195747.1"/>
    <property type="molecule type" value="Genomic_DNA"/>
</dbReference>
<feature type="domain" description="RNA-editing substrate-binding complex 6 protein" evidence="1">
    <location>
        <begin position="316"/>
        <end position="484"/>
    </location>
</feature>
<evidence type="ECO:0000313" key="2">
    <source>
        <dbReference type="EMBL" id="KAK2195747.1"/>
    </source>
</evidence>
<dbReference type="GO" id="GO:0003723">
    <property type="term" value="F:RNA binding"/>
    <property type="evidence" value="ECO:0007669"/>
    <property type="project" value="TreeGrafter"/>
</dbReference>
<dbReference type="InterPro" id="IPR050870">
    <property type="entry name" value="FAST_kinase"/>
</dbReference>
<dbReference type="GO" id="GO:0000963">
    <property type="term" value="P:mitochondrial RNA processing"/>
    <property type="evidence" value="ECO:0007669"/>
    <property type="project" value="TreeGrafter"/>
</dbReference>
<dbReference type="RefSeq" id="XP_067802590.1">
    <property type="nucleotide sequence ID" value="XM_067947368.1"/>
</dbReference>
<accession>A0AAD9UNG3</accession>
<organism evidence="2 3">
    <name type="scientific">Babesia duncani</name>
    <dbReference type="NCBI Taxonomy" id="323732"/>
    <lineage>
        <taxon>Eukaryota</taxon>
        <taxon>Sar</taxon>
        <taxon>Alveolata</taxon>
        <taxon>Apicomplexa</taxon>
        <taxon>Aconoidasida</taxon>
        <taxon>Piroplasmida</taxon>
        <taxon>Babesiidae</taxon>
        <taxon>Babesia</taxon>
    </lineage>
</organism>
<dbReference type="GO" id="GO:0005759">
    <property type="term" value="C:mitochondrial matrix"/>
    <property type="evidence" value="ECO:0007669"/>
    <property type="project" value="TreeGrafter"/>
</dbReference>
<dbReference type="AlphaFoldDB" id="A0AAD9UNG3"/>
<name>A0AAD9UNG3_9APIC</name>
<sequence>MMLVKNFFSMSKSFSTATRPRRTIPLGELYPPRDNNQKILHAQIVGQVPLNMIPDWLERIQYELEKRSPNDPREFSETKLRYASSEKDRVISTLLRTCVNYKPSNSNVGLLHLSQSILEMISQFNSIDAGIILRCLCHLGISNTSLELKLIQIIAKRTEPQSINAQLSALCVLANNLKKMPSDHVNYDDTKRLYSTLCSRCIDKVGNLTLDQLARFANVTLALNNMDYLDRIANEITCKGRNFNTHEFTSDIVTSLAVSFSIEQKPLYDLLANYIESQENTYNIDQLVALANAYTKFGVEHRGQYFNLFVHLANSIVAQSSKLESKHVAVAANAFSRIGIFHEKLMYILEREFVLNLVQYDPRQISMILHAFSKIGMRPNHYEFIWQNCLEKMDTFGWQSLAMLLQAYAKSGNADPAIIRGFAKRFSELLEQQSIERIKPHATSFVSVLYSFTKMLAFENYKVLLSLLEASIEQLQEYNADIMANLAFATAQIYKSVSPDGNLASALIEASHSALKSIAIKIQQESSRPNLHQLVKIVTALQDANLGPLGARAVWSLSRRNVHLLNKIPHSQALAMIRAFSTLGINDQDLLAILKSSQKKGPHFYEISSKN</sequence>
<dbReference type="InterPro" id="IPR058917">
    <property type="entry name" value="RESC6_dom"/>
</dbReference>
<reference evidence="2" key="1">
    <citation type="journal article" date="2023" name="Nat. Microbiol.">
        <title>Babesia duncani multi-omics identifies virulence factors and drug targets.</title>
        <authorList>
            <person name="Singh P."/>
            <person name="Lonardi S."/>
            <person name="Liang Q."/>
            <person name="Vydyam P."/>
            <person name="Khabirova E."/>
            <person name="Fang T."/>
            <person name="Gihaz S."/>
            <person name="Thekkiniath J."/>
            <person name="Munshi M."/>
            <person name="Abel S."/>
            <person name="Ciampossin L."/>
            <person name="Batugedara G."/>
            <person name="Gupta M."/>
            <person name="Lu X.M."/>
            <person name="Lenz T."/>
            <person name="Chakravarty S."/>
            <person name="Cornillot E."/>
            <person name="Hu Y."/>
            <person name="Ma W."/>
            <person name="Gonzalez L.M."/>
            <person name="Sanchez S."/>
            <person name="Estrada K."/>
            <person name="Sanchez-Flores A."/>
            <person name="Montero E."/>
            <person name="Harb O.S."/>
            <person name="Le Roch K.G."/>
            <person name="Mamoun C.B."/>
        </authorList>
    </citation>
    <scope>NUCLEOTIDE SEQUENCE</scope>
    <source>
        <strain evidence="2">WA1</strain>
    </source>
</reference>
<protein>
    <recommendedName>
        <fullName evidence="1">RNA-editing substrate-binding complex 6 protein domain-containing protein</fullName>
    </recommendedName>
</protein>
<dbReference type="PANTHER" id="PTHR21228">
    <property type="entry name" value="FAST LEU-RICH DOMAIN-CONTAINING"/>
    <property type="match status" value="1"/>
</dbReference>
<evidence type="ECO:0000259" key="1">
    <source>
        <dbReference type="Pfam" id="PF26188"/>
    </source>
</evidence>
<dbReference type="KEGG" id="bdw:94336639"/>
<evidence type="ECO:0000313" key="3">
    <source>
        <dbReference type="Proteomes" id="UP001214638"/>
    </source>
</evidence>
<dbReference type="Proteomes" id="UP001214638">
    <property type="component" value="Unassembled WGS sequence"/>
</dbReference>